<reference evidence="2 3" key="1">
    <citation type="journal article" date="2009" name="Science">
        <title>Green evolution and dynamic adaptations revealed by genomes of the marine picoeukaryotes Micromonas.</title>
        <authorList>
            <person name="Worden A.Z."/>
            <person name="Lee J.H."/>
            <person name="Mock T."/>
            <person name="Rouze P."/>
            <person name="Simmons M.P."/>
            <person name="Aerts A.L."/>
            <person name="Allen A.E."/>
            <person name="Cuvelier M.L."/>
            <person name="Derelle E."/>
            <person name="Everett M.V."/>
            <person name="Foulon E."/>
            <person name="Grimwood J."/>
            <person name="Gundlach H."/>
            <person name="Henrissat B."/>
            <person name="Napoli C."/>
            <person name="McDonald S.M."/>
            <person name="Parker M.S."/>
            <person name="Rombauts S."/>
            <person name="Salamov A."/>
            <person name="Von Dassow P."/>
            <person name="Badger J.H."/>
            <person name="Coutinho P.M."/>
            <person name="Demir E."/>
            <person name="Dubchak I."/>
            <person name="Gentemann C."/>
            <person name="Eikrem W."/>
            <person name="Gready J.E."/>
            <person name="John U."/>
            <person name="Lanier W."/>
            <person name="Lindquist E.A."/>
            <person name="Lucas S."/>
            <person name="Mayer K.F."/>
            <person name="Moreau H."/>
            <person name="Not F."/>
            <person name="Otillar R."/>
            <person name="Panaud O."/>
            <person name="Pangilinan J."/>
            <person name="Paulsen I."/>
            <person name="Piegu B."/>
            <person name="Poliakov A."/>
            <person name="Robbens S."/>
            <person name="Schmutz J."/>
            <person name="Toulza E."/>
            <person name="Wyss T."/>
            <person name="Zelensky A."/>
            <person name="Zhou K."/>
            <person name="Armbrust E.V."/>
            <person name="Bhattacharya D."/>
            <person name="Goodenough U.W."/>
            <person name="Van de Peer Y."/>
            <person name="Grigoriev I.V."/>
        </authorList>
    </citation>
    <scope>NUCLEOTIDE SEQUENCE [LARGE SCALE GENOMIC DNA]</scope>
    <source>
        <strain evidence="2 3">CCMP1545</strain>
    </source>
</reference>
<dbReference type="Pfam" id="PF17257">
    <property type="entry name" value="DUF5323"/>
    <property type="match status" value="1"/>
</dbReference>
<dbReference type="GO" id="GO:0006412">
    <property type="term" value="P:translation"/>
    <property type="evidence" value="ECO:0007669"/>
    <property type="project" value="InterPro"/>
</dbReference>
<dbReference type="GeneID" id="9682557"/>
<dbReference type="OrthoDB" id="5107at2759"/>
<name>C1MNJ8_MICPC</name>
<dbReference type="KEGG" id="mpp:MICPUCDRAFT_55930"/>
<dbReference type="RefSeq" id="XP_003057118.1">
    <property type="nucleotide sequence ID" value="XM_003057072.1"/>
</dbReference>
<dbReference type="GO" id="GO:0019843">
    <property type="term" value="F:rRNA binding"/>
    <property type="evidence" value="ECO:0007669"/>
    <property type="project" value="InterPro"/>
</dbReference>
<dbReference type="EMBL" id="GG663737">
    <property type="protein sequence ID" value="EEH58763.1"/>
    <property type="molecule type" value="Genomic_DNA"/>
</dbReference>
<organism evidence="3">
    <name type="scientific">Micromonas pusilla (strain CCMP1545)</name>
    <name type="common">Picoplanktonic green alga</name>
    <dbReference type="NCBI Taxonomy" id="564608"/>
    <lineage>
        <taxon>Eukaryota</taxon>
        <taxon>Viridiplantae</taxon>
        <taxon>Chlorophyta</taxon>
        <taxon>Mamiellophyceae</taxon>
        <taxon>Mamiellales</taxon>
        <taxon>Mamiellaceae</taxon>
        <taxon>Micromonas</taxon>
    </lineage>
</organism>
<gene>
    <name evidence="2" type="ORF">MICPUCDRAFT_55930</name>
</gene>
<dbReference type="GO" id="GO:0005840">
    <property type="term" value="C:ribosome"/>
    <property type="evidence" value="ECO:0007669"/>
    <property type="project" value="InterPro"/>
</dbReference>
<keyword evidence="3" id="KW-1185">Reference proteome</keyword>
<dbReference type="GO" id="GO:0009507">
    <property type="term" value="C:chloroplast"/>
    <property type="evidence" value="ECO:0007669"/>
    <property type="project" value="InterPro"/>
</dbReference>
<evidence type="ECO:0000313" key="2">
    <source>
        <dbReference type="EMBL" id="EEH58763.1"/>
    </source>
</evidence>
<proteinExistence type="predicted"/>
<feature type="compositionally biased region" description="Basic residues" evidence="1">
    <location>
        <begin position="19"/>
        <end position="38"/>
    </location>
</feature>
<evidence type="ECO:0000256" key="1">
    <source>
        <dbReference type="SAM" id="MobiDB-lite"/>
    </source>
</evidence>
<dbReference type="AlphaFoldDB" id="C1MNJ8"/>
<dbReference type="GO" id="GO:0003735">
    <property type="term" value="F:structural constituent of ribosome"/>
    <property type="evidence" value="ECO:0007669"/>
    <property type="project" value="InterPro"/>
</dbReference>
<sequence length="66" mass="7326">MSTLVIGAPARLVVRAAVHPKHKATKGHTKNRPKKHRPSDKVRKAVVYPEVKPEDVPPLMTVLSKK</sequence>
<protein>
    <submittedName>
        <fullName evidence="2">Predicted protein</fullName>
    </submittedName>
</protein>
<feature type="region of interest" description="Disordered" evidence="1">
    <location>
        <begin position="19"/>
        <end position="42"/>
    </location>
</feature>
<evidence type="ECO:0000313" key="3">
    <source>
        <dbReference type="Proteomes" id="UP000001876"/>
    </source>
</evidence>
<accession>C1MNJ8</accession>
<dbReference type="Proteomes" id="UP000001876">
    <property type="component" value="Unassembled WGS sequence"/>
</dbReference>
<dbReference type="InterPro" id="IPR020526">
    <property type="entry name" value="Ribosomal_cL38"/>
</dbReference>
<dbReference type="OMA" id="HKATKGH"/>